<dbReference type="SMART" id="SM00062">
    <property type="entry name" value="PBPb"/>
    <property type="match status" value="1"/>
</dbReference>
<evidence type="ECO:0000256" key="3">
    <source>
        <dbReference type="ARBA" id="ARBA00022729"/>
    </source>
</evidence>
<dbReference type="Proteomes" id="UP000028681">
    <property type="component" value="Chromosome"/>
</dbReference>
<evidence type="ECO:0000256" key="4">
    <source>
        <dbReference type="RuleBase" id="RU003744"/>
    </source>
</evidence>
<comment type="subcellular location">
    <subcellularLocation>
        <location evidence="1">Cell envelope</location>
    </subcellularLocation>
</comment>
<feature type="signal peptide" evidence="5">
    <location>
        <begin position="1"/>
        <end position="21"/>
    </location>
</feature>
<evidence type="ECO:0000313" key="7">
    <source>
        <dbReference type="EMBL" id="AIJ09964.1"/>
    </source>
</evidence>
<dbReference type="PANTHER" id="PTHR35936:SF35">
    <property type="entry name" value="L-CYSTINE-BINDING PROTEIN TCYJ"/>
    <property type="match status" value="1"/>
</dbReference>
<dbReference type="InterPro" id="IPR001638">
    <property type="entry name" value="Solute-binding_3/MltF_N"/>
</dbReference>
<evidence type="ECO:0000313" key="8">
    <source>
        <dbReference type="Proteomes" id="UP000028681"/>
    </source>
</evidence>
<dbReference type="GO" id="GO:0030288">
    <property type="term" value="C:outer membrane-bounded periplasmic space"/>
    <property type="evidence" value="ECO:0007669"/>
    <property type="project" value="UniProtKB-ARBA"/>
</dbReference>
<dbReference type="PROSITE" id="PS01039">
    <property type="entry name" value="SBP_BACTERIAL_3"/>
    <property type="match status" value="1"/>
</dbReference>
<gene>
    <name evidence="7" type="primary">fliY</name>
    <name evidence="7" type="ORF">ETEE_3543</name>
</gene>
<comment type="similarity">
    <text evidence="2 4">Belongs to the bacterial solute-binding protein 3 family.</text>
</comment>
<evidence type="ECO:0000256" key="1">
    <source>
        <dbReference type="ARBA" id="ARBA00004196"/>
    </source>
</evidence>
<dbReference type="KEGG" id="ete:ETEE_3543"/>
<evidence type="ECO:0000256" key="2">
    <source>
        <dbReference type="ARBA" id="ARBA00010333"/>
    </source>
</evidence>
<evidence type="ECO:0000259" key="6">
    <source>
        <dbReference type="SMART" id="SM00062"/>
    </source>
</evidence>
<feature type="chain" id="PRO_5001715136" evidence="5">
    <location>
        <begin position="22"/>
        <end position="257"/>
    </location>
</feature>
<protein>
    <submittedName>
        <fullName evidence="7">Amino acid ABC transporter substrate-binding protein</fullName>
    </submittedName>
</protein>
<feature type="domain" description="Solute-binding protein family 3/N-terminal" evidence="6">
    <location>
        <begin position="35"/>
        <end position="254"/>
    </location>
</feature>
<organism evidence="7 8">
    <name type="scientific">Edwardsiella anguillarum ET080813</name>
    <dbReference type="NCBI Taxonomy" id="667120"/>
    <lineage>
        <taxon>Bacteria</taxon>
        <taxon>Pseudomonadati</taxon>
        <taxon>Pseudomonadota</taxon>
        <taxon>Gammaproteobacteria</taxon>
        <taxon>Enterobacterales</taxon>
        <taxon>Hafniaceae</taxon>
        <taxon>Edwardsiella</taxon>
    </lineage>
</organism>
<dbReference type="SUPFAM" id="SSF53850">
    <property type="entry name" value="Periplasmic binding protein-like II"/>
    <property type="match status" value="1"/>
</dbReference>
<sequence length="257" mass="27691">MMKKTARALLALTLLSGGALAQSSDDFTAIQSAGSIKFGTEGTYPPYTYHDASGKLVGFDVDIARAVAAKMGLKPVFVEGRWDGLIAGLSAKRYDAVINQVGITPERQAKFDFSDPYIGAKAVLIVRSDNTRLNSFDDLRGQKAAQSLTSNYAKLAEHYGADLVPTDGFNQSLELVISGRAAATLNDNLSYLDFRQHKPNAPLKVVAVADQRADSAILVRKGQPQLVAALNRALSEIRADGTYQTLSQRYFGSDVSQ</sequence>
<reference evidence="7 8" key="1">
    <citation type="journal article" date="2012" name="PLoS ONE">
        <title>Edwardsiella comparative phylogenomics reveal the new intra/inter-species taxonomic relationships, virulence evolution and niche adaptation mechanisms.</title>
        <authorList>
            <person name="Yang M."/>
            <person name="Lv Y."/>
            <person name="Xiao J."/>
            <person name="Wu H."/>
            <person name="Zheng H."/>
            <person name="Liu Q."/>
            <person name="Zhang Y."/>
            <person name="Wang Q."/>
        </authorList>
    </citation>
    <scope>NUCLEOTIDE SEQUENCE [LARGE SCALE GENOMIC DNA]</scope>
    <source>
        <strain evidence="8">080813</strain>
    </source>
</reference>
<dbReference type="InterPro" id="IPR018313">
    <property type="entry name" value="SBP_3_CS"/>
</dbReference>
<dbReference type="AlphaFoldDB" id="A0A076LWY0"/>
<dbReference type="HOGENOM" id="CLU_019602_18_5_6"/>
<accession>A0A076LWY0</accession>
<name>A0A076LWY0_9GAMM</name>
<evidence type="ECO:0000256" key="5">
    <source>
        <dbReference type="SAM" id="SignalP"/>
    </source>
</evidence>
<dbReference type="PANTHER" id="PTHR35936">
    <property type="entry name" value="MEMBRANE-BOUND LYTIC MUREIN TRANSGLYCOSYLASE F"/>
    <property type="match status" value="1"/>
</dbReference>
<dbReference type="Gene3D" id="3.40.190.10">
    <property type="entry name" value="Periplasmic binding protein-like II"/>
    <property type="match status" value="2"/>
</dbReference>
<dbReference type="CDD" id="cd13711">
    <property type="entry name" value="PBP2_Ngo0372_TcyA"/>
    <property type="match status" value="1"/>
</dbReference>
<dbReference type="EMBL" id="CP006664">
    <property type="protein sequence ID" value="AIJ09964.1"/>
    <property type="molecule type" value="Genomic_DNA"/>
</dbReference>
<proteinExistence type="inferred from homology"/>
<dbReference type="Pfam" id="PF00497">
    <property type="entry name" value="SBP_bac_3"/>
    <property type="match status" value="1"/>
</dbReference>
<keyword evidence="3 5" id="KW-0732">Signal</keyword>